<dbReference type="RefSeq" id="WP_194695215.1">
    <property type="nucleotide sequence ID" value="NZ_JADKPO010000004.1"/>
</dbReference>
<keyword evidence="1" id="KW-0378">Hydrolase</keyword>
<organism evidence="4 5">
    <name type="scientific">Nocardioides agariphilus</name>
    <dbReference type="NCBI Taxonomy" id="433664"/>
    <lineage>
        <taxon>Bacteria</taxon>
        <taxon>Bacillati</taxon>
        <taxon>Actinomycetota</taxon>
        <taxon>Actinomycetes</taxon>
        <taxon>Propionibacteriales</taxon>
        <taxon>Nocardioidaceae</taxon>
        <taxon>Nocardioides</taxon>
    </lineage>
</organism>
<keyword evidence="2" id="KW-1133">Transmembrane helix</keyword>
<feature type="domain" description="PPM-type phosphatase" evidence="3">
    <location>
        <begin position="159"/>
        <end position="373"/>
    </location>
</feature>
<evidence type="ECO:0000313" key="4">
    <source>
        <dbReference type="EMBL" id="MBF4767072.1"/>
    </source>
</evidence>
<keyword evidence="2" id="KW-0472">Membrane</keyword>
<evidence type="ECO:0000313" key="5">
    <source>
        <dbReference type="Proteomes" id="UP000660668"/>
    </source>
</evidence>
<dbReference type="InterPro" id="IPR052016">
    <property type="entry name" value="Bact_Sigma-Reg"/>
</dbReference>
<comment type="caution">
    <text evidence="4">The sequence shown here is derived from an EMBL/GenBank/DDBJ whole genome shotgun (WGS) entry which is preliminary data.</text>
</comment>
<protein>
    <submittedName>
        <fullName evidence="4">Serine/threonine-protein phosphatase</fullName>
    </submittedName>
</protein>
<dbReference type="Pfam" id="PF07228">
    <property type="entry name" value="SpoIIE"/>
    <property type="match status" value="1"/>
</dbReference>
<sequence length="375" mass="39750">MSGAPKSRSVAPARVPAQLAGRLAAAWKSLDDPAAPPKGPLFGLLVFTLLLAVGTIGFPDYVPLNVLVIPLILSSLFLSPRYVPGFLAFLAAVTVASIPRLVVPTQRTWVAVVIILALCVLVLVTSNRRARLGVAGAQGESMLVDLRDRIQRYGRLPELPHQWVAQSALRSAGGTLFAGDFIVASATKGRLDVAVVDVSGKGDAAATRALLLSGAFGGLITAVPPHEFLTAANHYLLGHRWDEGFATGVQLSLDLASGHFEVWTAGHPPCMHFAAGSGRWTALQSDGPVLGLIEGAEFESVRGVMRPGDALLLYTDGLVETAKREIELGIDRLIGEAEKALHGAPATQADRVDRLVDRLGSRDDDRALLLVHRMA</sequence>
<evidence type="ECO:0000259" key="3">
    <source>
        <dbReference type="SMART" id="SM00331"/>
    </source>
</evidence>
<evidence type="ECO:0000256" key="1">
    <source>
        <dbReference type="ARBA" id="ARBA00022801"/>
    </source>
</evidence>
<dbReference type="PANTHER" id="PTHR43156">
    <property type="entry name" value="STAGE II SPORULATION PROTEIN E-RELATED"/>
    <property type="match status" value="1"/>
</dbReference>
<dbReference type="Gene3D" id="3.60.40.10">
    <property type="entry name" value="PPM-type phosphatase domain"/>
    <property type="match status" value="1"/>
</dbReference>
<dbReference type="InterPro" id="IPR036457">
    <property type="entry name" value="PPM-type-like_dom_sf"/>
</dbReference>
<dbReference type="EMBL" id="JADKPO010000004">
    <property type="protein sequence ID" value="MBF4767072.1"/>
    <property type="molecule type" value="Genomic_DNA"/>
</dbReference>
<proteinExistence type="predicted"/>
<reference evidence="4" key="1">
    <citation type="submission" date="2020-11" db="EMBL/GenBank/DDBJ databases">
        <title>Nocardioides cynanchi sp. nov., isolated from soil of rhizosphere of Cynanchum wilfordii.</title>
        <authorList>
            <person name="Lee J.-S."/>
            <person name="Suh M.K."/>
            <person name="Kim J.-S."/>
        </authorList>
    </citation>
    <scope>NUCLEOTIDE SEQUENCE</scope>
    <source>
        <strain evidence="4">KCTC 19276</strain>
    </source>
</reference>
<keyword evidence="2" id="KW-0812">Transmembrane</keyword>
<dbReference type="SMART" id="SM00331">
    <property type="entry name" value="PP2C_SIG"/>
    <property type="match status" value="1"/>
</dbReference>
<dbReference type="PANTHER" id="PTHR43156:SF2">
    <property type="entry name" value="STAGE II SPORULATION PROTEIN E"/>
    <property type="match status" value="1"/>
</dbReference>
<accession>A0A930VI53</accession>
<dbReference type="InterPro" id="IPR001932">
    <property type="entry name" value="PPM-type_phosphatase-like_dom"/>
</dbReference>
<dbReference type="AlphaFoldDB" id="A0A930VI53"/>
<dbReference type="Proteomes" id="UP000660668">
    <property type="component" value="Unassembled WGS sequence"/>
</dbReference>
<feature type="transmembrane region" description="Helical" evidence="2">
    <location>
        <begin position="41"/>
        <end position="62"/>
    </location>
</feature>
<gene>
    <name evidence="4" type="ORF">ISU10_04755</name>
</gene>
<feature type="transmembrane region" description="Helical" evidence="2">
    <location>
        <begin position="108"/>
        <end position="125"/>
    </location>
</feature>
<name>A0A930VI53_9ACTN</name>
<feature type="transmembrane region" description="Helical" evidence="2">
    <location>
        <begin position="82"/>
        <end position="102"/>
    </location>
</feature>
<keyword evidence="5" id="KW-1185">Reference proteome</keyword>
<evidence type="ECO:0000256" key="2">
    <source>
        <dbReference type="SAM" id="Phobius"/>
    </source>
</evidence>
<dbReference type="SUPFAM" id="SSF81606">
    <property type="entry name" value="PP2C-like"/>
    <property type="match status" value="1"/>
</dbReference>
<dbReference type="GO" id="GO:0016791">
    <property type="term" value="F:phosphatase activity"/>
    <property type="evidence" value="ECO:0007669"/>
    <property type="project" value="TreeGrafter"/>
</dbReference>